<proteinExistence type="predicted"/>
<comment type="caution">
    <text evidence="2">The sequence shown here is derived from an EMBL/GenBank/DDBJ whole genome shotgun (WGS) entry which is preliminary data.</text>
</comment>
<name>A0A645I9E3_9ZZZZ</name>
<dbReference type="EMBL" id="VSSQ01109846">
    <property type="protein sequence ID" value="MPN47951.1"/>
    <property type="molecule type" value="Genomic_DNA"/>
</dbReference>
<protein>
    <submittedName>
        <fullName evidence="2">Uncharacterized protein</fullName>
    </submittedName>
</protein>
<accession>A0A645I9E3</accession>
<keyword evidence="1" id="KW-1133">Transmembrane helix</keyword>
<dbReference type="AlphaFoldDB" id="A0A645I9E3"/>
<reference evidence="2" key="1">
    <citation type="submission" date="2019-08" db="EMBL/GenBank/DDBJ databases">
        <authorList>
            <person name="Kucharzyk K."/>
            <person name="Murdoch R.W."/>
            <person name="Higgins S."/>
            <person name="Loffler F."/>
        </authorList>
    </citation>
    <scope>NUCLEOTIDE SEQUENCE</scope>
</reference>
<sequence length="50" mass="5572">MEHILESLIPNPFTIADLKLGVVVIKDAFNIFGAGIMIFIRCKIICNILL</sequence>
<evidence type="ECO:0000256" key="1">
    <source>
        <dbReference type="SAM" id="Phobius"/>
    </source>
</evidence>
<gene>
    <name evidence="2" type="ORF">SDC9_195555</name>
</gene>
<evidence type="ECO:0000313" key="2">
    <source>
        <dbReference type="EMBL" id="MPN47951.1"/>
    </source>
</evidence>
<keyword evidence="1" id="KW-0812">Transmembrane</keyword>
<keyword evidence="1" id="KW-0472">Membrane</keyword>
<feature type="transmembrane region" description="Helical" evidence="1">
    <location>
        <begin position="20"/>
        <end position="40"/>
    </location>
</feature>
<organism evidence="2">
    <name type="scientific">bioreactor metagenome</name>
    <dbReference type="NCBI Taxonomy" id="1076179"/>
    <lineage>
        <taxon>unclassified sequences</taxon>
        <taxon>metagenomes</taxon>
        <taxon>ecological metagenomes</taxon>
    </lineage>
</organism>